<dbReference type="Proteomes" id="UP000176377">
    <property type="component" value="Unassembled WGS sequence"/>
</dbReference>
<organism evidence="2 3">
    <name type="scientific">Candidatus Kaiserbacteria bacterium RIFCSPHIGHO2_01_FULL_56_24</name>
    <dbReference type="NCBI Taxonomy" id="1798487"/>
    <lineage>
        <taxon>Bacteria</taxon>
        <taxon>Candidatus Kaiseribacteriota</taxon>
    </lineage>
</organism>
<comment type="caution">
    <text evidence="2">The sequence shown here is derived from an EMBL/GenBank/DDBJ whole genome shotgun (WGS) entry which is preliminary data.</text>
</comment>
<name>A0A1F6DA49_9BACT</name>
<evidence type="ECO:0000313" key="3">
    <source>
        <dbReference type="Proteomes" id="UP000176377"/>
    </source>
</evidence>
<feature type="transmembrane region" description="Helical" evidence="1">
    <location>
        <begin position="334"/>
        <end position="356"/>
    </location>
</feature>
<evidence type="ECO:0000256" key="1">
    <source>
        <dbReference type="SAM" id="Phobius"/>
    </source>
</evidence>
<feature type="transmembrane region" description="Helical" evidence="1">
    <location>
        <begin position="303"/>
        <end position="322"/>
    </location>
</feature>
<gene>
    <name evidence="2" type="ORF">A2765_06375</name>
</gene>
<dbReference type="EMBL" id="MFLA01000034">
    <property type="protein sequence ID" value="OGG58294.1"/>
    <property type="molecule type" value="Genomic_DNA"/>
</dbReference>
<protein>
    <submittedName>
        <fullName evidence="2">Uncharacterized protein</fullName>
    </submittedName>
</protein>
<feature type="transmembrane region" description="Helical" evidence="1">
    <location>
        <begin position="418"/>
        <end position="436"/>
    </location>
</feature>
<dbReference type="AlphaFoldDB" id="A0A1F6DA49"/>
<reference evidence="2 3" key="1">
    <citation type="journal article" date="2016" name="Nat. Commun.">
        <title>Thousands of microbial genomes shed light on interconnected biogeochemical processes in an aquifer system.</title>
        <authorList>
            <person name="Anantharaman K."/>
            <person name="Brown C.T."/>
            <person name="Hug L.A."/>
            <person name="Sharon I."/>
            <person name="Castelle C.J."/>
            <person name="Probst A.J."/>
            <person name="Thomas B.C."/>
            <person name="Singh A."/>
            <person name="Wilkins M.J."/>
            <person name="Karaoz U."/>
            <person name="Brodie E.L."/>
            <person name="Williams K.H."/>
            <person name="Hubbard S.S."/>
            <person name="Banfield J.F."/>
        </authorList>
    </citation>
    <scope>NUCLEOTIDE SEQUENCE [LARGE SCALE GENOMIC DNA]</scope>
</reference>
<feature type="transmembrane region" description="Helical" evidence="1">
    <location>
        <begin position="471"/>
        <end position="489"/>
    </location>
</feature>
<sequence length="515" mass="58760">MQPLSQPVQQLLFRMRGYESREAPPEDSEIIVEEHRTANPAAALYENLRYMVDYQEEHAVRRSAIERILRRSILIERKTLDARVLLSELVEGGYLPRSGATKGVARKITETINKAARIEPHLGGSAQLRRAVISFVASEIETVLAPREHLLDDAVVQAFYQTVEPRIQGHEFEKDHLDVQVRCACRRALLGSDDASLSYALWLLYVPQWKEESGDFEAVAAKIPAIISTIRMNVGSTVQWQIVQKLKKECIYFRIIRELVQRDGSLSIDVLGDPKKMEAATTAFLAEKYAQENDKARSSGTRAVWYLLFTKIFLALVIELPYERYVLGGVSPIPLVVNILFHPLLLFGLTLEVVSLGGANTEAILRGLHVVLYGRDTQPVEIYRRIRFAKTFAALYAVVALGVFGAILAVLQALSFNIVSMVLFYFFFFFVSYFTFRIRYNANRWKVISDGTFPAMVNLLAVPVVRTGHWLSRKFATVNIFIFILDFIIETPFRHMLSFWNQFVRYLRDNVADVR</sequence>
<evidence type="ECO:0000313" key="2">
    <source>
        <dbReference type="EMBL" id="OGG58294.1"/>
    </source>
</evidence>
<proteinExistence type="predicted"/>
<keyword evidence="1" id="KW-1133">Transmembrane helix</keyword>
<accession>A0A1F6DA49</accession>
<feature type="transmembrane region" description="Helical" evidence="1">
    <location>
        <begin position="392"/>
        <end position="412"/>
    </location>
</feature>
<keyword evidence="1" id="KW-0472">Membrane</keyword>
<keyword evidence="1" id="KW-0812">Transmembrane</keyword>